<feature type="domain" description="HTH deoR-type" evidence="4">
    <location>
        <begin position="3"/>
        <end position="58"/>
    </location>
</feature>
<dbReference type="SUPFAM" id="SSF100950">
    <property type="entry name" value="NagB/RpiA/CoA transferase-like"/>
    <property type="match status" value="1"/>
</dbReference>
<dbReference type="SMART" id="SM01134">
    <property type="entry name" value="DeoRC"/>
    <property type="match status" value="1"/>
</dbReference>
<dbReference type="PANTHER" id="PTHR30363:SF44">
    <property type="entry name" value="AGA OPERON TRANSCRIPTIONAL REPRESSOR-RELATED"/>
    <property type="match status" value="1"/>
</dbReference>
<dbReference type="InterPro" id="IPR036388">
    <property type="entry name" value="WH-like_DNA-bd_sf"/>
</dbReference>
<keyword evidence="1" id="KW-0805">Transcription regulation</keyword>
<evidence type="ECO:0000256" key="2">
    <source>
        <dbReference type="ARBA" id="ARBA00023125"/>
    </source>
</evidence>
<organism evidence="5">
    <name type="scientific">Moorella thermoacetica Y72</name>
    <dbReference type="NCBI Taxonomy" id="1325331"/>
    <lineage>
        <taxon>Bacteria</taxon>
        <taxon>Bacillati</taxon>
        <taxon>Bacillota</taxon>
        <taxon>Clostridia</taxon>
        <taxon>Neomoorellales</taxon>
        <taxon>Neomoorellaceae</taxon>
        <taxon>Neomoorella</taxon>
    </lineage>
</organism>
<dbReference type="GO" id="GO:0003677">
    <property type="term" value="F:DNA binding"/>
    <property type="evidence" value="ECO:0007669"/>
    <property type="project" value="UniProtKB-KW"/>
</dbReference>
<reference evidence="5" key="1">
    <citation type="journal article" date="2014" name="Gene">
        <title>Genome-guided analysis of transformation efficiency and carbon dioxide assimilation by Moorella thermoacetica Y72.</title>
        <authorList>
            <person name="Tsukahara K."/>
            <person name="Kita A."/>
            <person name="Nakashimada Y."/>
            <person name="Hoshino T."/>
            <person name="Murakami K."/>
        </authorList>
    </citation>
    <scope>NUCLEOTIDE SEQUENCE [LARGE SCALE GENOMIC DNA]</scope>
    <source>
        <strain evidence="5">Y72</strain>
    </source>
</reference>
<dbReference type="PROSITE" id="PS00894">
    <property type="entry name" value="HTH_DEOR_1"/>
    <property type="match status" value="1"/>
</dbReference>
<dbReference type="InterPro" id="IPR001034">
    <property type="entry name" value="DeoR_HTH"/>
</dbReference>
<dbReference type="SUPFAM" id="SSF46785">
    <property type="entry name" value="Winged helix' DNA-binding domain"/>
    <property type="match status" value="1"/>
</dbReference>
<evidence type="ECO:0000313" key="5">
    <source>
        <dbReference type="EMBL" id="GAF25773.1"/>
    </source>
</evidence>
<dbReference type="PANTHER" id="PTHR30363">
    <property type="entry name" value="HTH-TYPE TRANSCRIPTIONAL REGULATOR SRLR-RELATED"/>
    <property type="match status" value="1"/>
</dbReference>
<dbReference type="Gene3D" id="3.40.50.1360">
    <property type="match status" value="1"/>
</dbReference>
<dbReference type="EMBL" id="DF238840">
    <property type="protein sequence ID" value="GAF25773.1"/>
    <property type="molecule type" value="Genomic_DNA"/>
</dbReference>
<evidence type="ECO:0000259" key="4">
    <source>
        <dbReference type="PROSITE" id="PS51000"/>
    </source>
</evidence>
<dbReference type="Gene3D" id="1.10.10.10">
    <property type="entry name" value="Winged helix-like DNA-binding domain superfamily/Winged helix DNA-binding domain"/>
    <property type="match status" value="1"/>
</dbReference>
<dbReference type="InterPro" id="IPR050313">
    <property type="entry name" value="Carb_Metab_HTH_regulators"/>
</dbReference>
<dbReference type="InterPro" id="IPR036390">
    <property type="entry name" value="WH_DNA-bd_sf"/>
</dbReference>
<dbReference type="Pfam" id="PF08220">
    <property type="entry name" value="HTH_DeoR"/>
    <property type="match status" value="1"/>
</dbReference>
<dbReference type="InterPro" id="IPR037171">
    <property type="entry name" value="NagB/RpiA_transferase-like"/>
</dbReference>
<dbReference type="RefSeq" id="WP_025773608.1">
    <property type="nucleotide sequence ID" value="NZ_DF238840.1"/>
</dbReference>
<gene>
    <name evidence="5" type="ORF">MTY_1110</name>
</gene>
<keyword evidence="2" id="KW-0238">DNA-binding</keyword>
<protein>
    <submittedName>
        <fullName evidence="5">Transcriptional regulators of sugar metabolism</fullName>
    </submittedName>
</protein>
<proteinExistence type="predicted"/>
<dbReference type="InterPro" id="IPR018356">
    <property type="entry name" value="Tscrpt_reg_HTH_DeoR_CS"/>
</dbReference>
<dbReference type="InterPro" id="IPR014036">
    <property type="entry name" value="DeoR-like_C"/>
</dbReference>
<dbReference type="PROSITE" id="PS51000">
    <property type="entry name" value="HTH_DEOR_2"/>
    <property type="match status" value="1"/>
</dbReference>
<dbReference type="SMART" id="SM00420">
    <property type="entry name" value="HTH_DEOR"/>
    <property type="match status" value="1"/>
</dbReference>
<dbReference type="GO" id="GO:0003700">
    <property type="term" value="F:DNA-binding transcription factor activity"/>
    <property type="evidence" value="ECO:0007669"/>
    <property type="project" value="InterPro"/>
</dbReference>
<dbReference type="Pfam" id="PF00455">
    <property type="entry name" value="DeoRC"/>
    <property type="match status" value="1"/>
</dbReference>
<keyword evidence="3" id="KW-0804">Transcription</keyword>
<evidence type="ECO:0000256" key="3">
    <source>
        <dbReference type="ARBA" id="ARBA00023163"/>
    </source>
</evidence>
<dbReference type="AlphaFoldDB" id="A0A0S6UC63"/>
<sequence length="258" mass="28010">MFSNERKQKIIEILLQTPSVRVAELSNLFQVSEVTIRRDLQELEAAGLLKRTHGGAVSITTASFEPALVEKEEEHLEEKKAIARAAVDLIAEGDTILLDAGSTTLQLARLLKANKKQRLTVVTNALNVAWELAFVETIDLILTGGHLRNRTLSAVGPIADNTLQGLYVDKVFLATNILDVERGLTTPNIYEAQTKQKMVKAGCEIIVLADHSKFGRISLGLICPVTAVDRIITDAGAPAEDLARLKERGVEVIVAGGN</sequence>
<evidence type="ECO:0000256" key="1">
    <source>
        <dbReference type="ARBA" id="ARBA00023015"/>
    </source>
</evidence>
<dbReference type="PRINTS" id="PR00037">
    <property type="entry name" value="HTHLACR"/>
</dbReference>
<dbReference type="Proteomes" id="UP000063718">
    <property type="component" value="Unassembled WGS sequence"/>
</dbReference>
<accession>A0A0S6UC63</accession>
<name>A0A0S6UC63_NEOTH</name>